<dbReference type="InterPro" id="IPR016064">
    <property type="entry name" value="NAD/diacylglycerol_kinase_sf"/>
</dbReference>
<accession>A0A9W9WLQ1</accession>
<dbReference type="RefSeq" id="XP_056786018.1">
    <property type="nucleotide sequence ID" value="XM_056938641.1"/>
</dbReference>
<evidence type="ECO:0000256" key="1">
    <source>
        <dbReference type="SAM" id="MobiDB-lite"/>
    </source>
</evidence>
<gene>
    <name evidence="3" type="ORF">N7539_009046</name>
</gene>
<dbReference type="GO" id="GO:0005737">
    <property type="term" value="C:cytoplasm"/>
    <property type="evidence" value="ECO:0007669"/>
    <property type="project" value="TreeGrafter"/>
</dbReference>
<name>A0A9W9WLQ1_9EURO</name>
<dbReference type="PROSITE" id="PS50146">
    <property type="entry name" value="DAGK"/>
    <property type="match status" value="1"/>
</dbReference>
<evidence type="ECO:0000313" key="3">
    <source>
        <dbReference type="EMBL" id="KAJ5469428.1"/>
    </source>
</evidence>
<dbReference type="AlphaFoldDB" id="A0A9W9WLQ1"/>
<dbReference type="SMART" id="SM00046">
    <property type="entry name" value="DAGKc"/>
    <property type="match status" value="1"/>
</dbReference>
<dbReference type="GeneID" id="81628891"/>
<dbReference type="SUPFAM" id="SSF111331">
    <property type="entry name" value="NAD kinase/diacylglycerol kinase-like"/>
    <property type="match status" value="1"/>
</dbReference>
<dbReference type="PANTHER" id="PTHR12358">
    <property type="entry name" value="SPHINGOSINE KINASE"/>
    <property type="match status" value="1"/>
</dbReference>
<organism evidence="3 4">
    <name type="scientific">Penicillium diatomitis</name>
    <dbReference type="NCBI Taxonomy" id="2819901"/>
    <lineage>
        <taxon>Eukaryota</taxon>
        <taxon>Fungi</taxon>
        <taxon>Dikarya</taxon>
        <taxon>Ascomycota</taxon>
        <taxon>Pezizomycotina</taxon>
        <taxon>Eurotiomycetes</taxon>
        <taxon>Eurotiomycetidae</taxon>
        <taxon>Eurotiales</taxon>
        <taxon>Aspergillaceae</taxon>
        <taxon>Penicillium</taxon>
    </lineage>
</organism>
<dbReference type="Gene3D" id="3.40.50.10330">
    <property type="entry name" value="Probable inorganic polyphosphate/atp-NAD kinase, domain 1"/>
    <property type="match status" value="1"/>
</dbReference>
<dbReference type="Pfam" id="PF00781">
    <property type="entry name" value="DAGK_cat"/>
    <property type="match status" value="1"/>
</dbReference>
<dbReference type="Proteomes" id="UP001148312">
    <property type="component" value="Unassembled WGS sequence"/>
</dbReference>
<dbReference type="GO" id="GO:0001727">
    <property type="term" value="F:lipid kinase activity"/>
    <property type="evidence" value="ECO:0007669"/>
    <property type="project" value="TreeGrafter"/>
</dbReference>
<dbReference type="GO" id="GO:0016020">
    <property type="term" value="C:membrane"/>
    <property type="evidence" value="ECO:0007669"/>
    <property type="project" value="TreeGrafter"/>
</dbReference>
<keyword evidence="4" id="KW-1185">Reference proteome</keyword>
<proteinExistence type="predicted"/>
<dbReference type="GO" id="GO:0046512">
    <property type="term" value="P:sphingosine biosynthetic process"/>
    <property type="evidence" value="ECO:0007669"/>
    <property type="project" value="TreeGrafter"/>
</dbReference>
<protein>
    <recommendedName>
        <fullName evidence="2">DAGKc domain-containing protein</fullName>
    </recommendedName>
</protein>
<comment type="caution">
    <text evidence="3">The sequence shown here is derived from an EMBL/GenBank/DDBJ whole genome shotgun (WGS) entry which is preliminary data.</text>
</comment>
<reference evidence="3" key="2">
    <citation type="journal article" date="2023" name="IMA Fungus">
        <title>Comparative genomic study of the Penicillium genus elucidates a diverse pangenome and 15 lateral gene transfer events.</title>
        <authorList>
            <person name="Petersen C."/>
            <person name="Sorensen T."/>
            <person name="Nielsen M.R."/>
            <person name="Sondergaard T.E."/>
            <person name="Sorensen J.L."/>
            <person name="Fitzpatrick D.A."/>
            <person name="Frisvad J.C."/>
            <person name="Nielsen K.L."/>
        </authorList>
    </citation>
    <scope>NUCLEOTIDE SEQUENCE</scope>
    <source>
        <strain evidence="3">IBT 30728</strain>
    </source>
</reference>
<feature type="region of interest" description="Disordered" evidence="1">
    <location>
        <begin position="322"/>
        <end position="341"/>
    </location>
</feature>
<dbReference type="EMBL" id="JAPWDQ010000015">
    <property type="protein sequence ID" value="KAJ5469428.1"/>
    <property type="molecule type" value="Genomic_DNA"/>
</dbReference>
<dbReference type="InterPro" id="IPR001206">
    <property type="entry name" value="Diacylglycerol_kinase_cat_dom"/>
</dbReference>
<dbReference type="PANTHER" id="PTHR12358:SF108">
    <property type="entry name" value="DAGKC DOMAIN-CONTAINING PROTEIN"/>
    <property type="match status" value="1"/>
</dbReference>
<dbReference type="Gene3D" id="2.60.200.40">
    <property type="match status" value="1"/>
</dbReference>
<dbReference type="InterPro" id="IPR050187">
    <property type="entry name" value="Lipid_Phosphate_FormReg"/>
</dbReference>
<evidence type="ECO:0000313" key="4">
    <source>
        <dbReference type="Proteomes" id="UP001148312"/>
    </source>
</evidence>
<reference evidence="3" key="1">
    <citation type="submission" date="2022-12" db="EMBL/GenBank/DDBJ databases">
        <authorList>
            <person name="Petersen C."/>
        </authorList>
    </citation>
    <scope>NUCLEOTIDE SEQUENCE</scope>
    <source>
        <strain evidence="3">IBT 30728</strain>
    </source>
</reference>
<evidence type="ECO:0000259" key="2">
    <source>
        <dbReference type="PROSITE" id="PS50146"/>
    </source>
</evidence>
<feature type="domain" description="DAGKc" evidence="2">
    <location>
        <begin position="95"/>
        <end position="238"/>
    </location>
</feature>
<dbReference type="InterPro" id="IPR017438">
    <property type="entry name" value="ATP-NAD_kinase_N"/>
</dbReference>
<sequence length="467" mass="50928">MSPSEVAADISVDVAAGALRWSPSAGHERQIKLNDIVGIVRASASSTSAYRVLYIESTSSANEEDEMLSRVTHFDLASLPDGLSSHVKDLPAYLCKDKPVHVVVSTQSGTGTARDVFRNGVEPFLQSLGLVYETTETQSSQTILELAQSRFLEDACAGIAQTIILLSGDGGLVDLIDVFSKSQRSIQAAPDIALIPCGTGNAMASSIGLRFGPIYAVRTLLSGQSCSVPTIAVRFSPGAQLVIDEGRQRALISNISDPSQQTLFGAVVASWGLHAALVADSDTTEYRKFGMERFKMAATELLHPADGSMPHRFKGRIKLTTSRPSVSLGGNGDESGSQQPITSHEYTLPETEHMYVLTTLVPRLEKDFVISPASKALDGRMRFLRFGPLSGEEAMRLLMLAYQDGAHVKDELMTYEEVERVRIDFDEEMERWRRVCIDGKIVAVEQSGWMEISMDARRLLNLITPIE</sequence>